<dbReference type="PRINTS" id="PR01727">
    <property type="entry name" value="DNABINDINGHU"/>
</dbReference>
<gene>
    <name evidence="4" type="primary">hup</name>
    <name evidence="4" type="ORF">DSM104329_04107</name>
</gene>
<accession>A0A9E6Y146</accession>
<name>A0A9E6Y146_9ACTN</name>
<dbReference type="GO" id="GO:0003677">
    <property type="term" value="F:DNA binding"/>
    <property type="evidence" value="ECO:0007669"/>
    <property type="project" value="UniProtKB-KW"/>
</dbReference>
<dbReference type="InterPro" id="IPR000119">
    <property type="entry name" value="Hist_DNA-bd"/>
</dbReference>
<dbReference type="RefSeq" id="WP_259311732.1">
    <property type="nucleotide sequence ID" value="NZ_CP087164.1"/>
</dbReference>
<evidence type="ECO:0000256" key="3">
    <source>
        <dbReference type="RuleBase" id="RU003939"/>
    </source>
</evidence>
<dbReference type="SUPFAM" id="SSF47729">
    <property type="entry name" value="IHF-like DNA-binding proteins"/>
    <property type="match status" value="1"/>
</dbReference>
<dbReference type="GO" id="GO:0030261">
    <property type="term" value="P:chromosome condensation"/>
    <property type="evidence" value="ECO:0007669"/>
    <property type="project" value="UniProtKB-KW"/>
</dbReference>
<dbReference type="PANTHER" id="PTHR33175">
    <property type="entry name" value="DNA-BINDING PROTEIN HU"/>
    <property type="match status" value="1"/>
</dbReference>
<keyword evidence="5" id="KW-1185">Reference proteome</keyword>
<keyword evidence="2 4" id="KW-0238">DNA-binding</keyword>
<organism evidence="4 5">
    <name type="scientific">Capillimicrobium parvum</name>
    <dbReference type="NCBI Taxonomy" id="2884022"/>
    <lineage>
        <taxon>Bacteria</taxon>
        <taxon>Bacillati</taxon>
        <taxon>Actinomycetota</taxon>
        <taxon>Thermoleophilia</taxon>
        <taxon>Solirubrobacterales</taxon>
        <taxon>Capillimicrobiaceae</taxon>
        <taxon>Capillimicrobium</taxon>
    </lineage>
</organism>
<dbReference type="KEGG" id="sbae:DSM104329_04107"/>
<dbReference type="EMBL" id="CP087164">
    <property type="protein sequence ID" value="UGS37687.1"/>
    <property type="molecule type" value="Genomic_DNA"/>
</dbReference>
<dbReference type="Gene3D" id="4.10.520.10">
    <property type="entry name" value="IHF-like DNA-binding proteins"/>
    <property type="match status" value="1"/>
</dbReference>
<dbReference type="InterPro" id="IPR010992">
    <property type="entry name" value="IHF-like_DNA-bd_dom_sf"/>
</dbReference>
<dbReference type="SMART" id="SM00411">
    <property type="entry name" value="BHL"/>
    <property type="match status" value="1"/>
</dbReference>
<comment type="similarity">
    <text evidence="3">Belongs to the bacterial histone-like protein family.</text>
</comment>
<dbReference type="PANTHER" id="PTHR33175:SF3">
    <property type="entry name" value="DNA-BINDING PROTEIN HU-BETA"/>
    <property type="match status" value="1"/>
</dbReference>
<proteinExistence type="inferred from homology"/>
<keyword evidence="1" id="KW-0226">DNA condensation</keyword>
<evidence type="ECO:0000313" key="5">
    <source>
        <dbReference type="Proteomes" id="UP001162834"/>
    </source>
</evidence>
<reference evidence="4" key="1">
    <citation type="journal article" date="2022" name="Int. J. Syst. Evol. Microbiol.">
        <title>Pseudomonas aegrilactucae sp. nov. and Pseudomonas morbosilactucae sp. nov., pathogens causing bacterial rot of lettuce in Japan.</title>
        <authorList>
            <person name="Sawada H."/>
            <person name="Fujikawa T."/>
            <person name="Satou M."/>
        </authorList>
    </citation>
    <scope>NUCLEOTIDE SEQUENCE</scope>
    <source>
        <strain evidence="4">0166_1</strain>
    </source>
</reference>
<dbReference type="GO" id="GO:0030527">
    <property type="term" value="F:structural constituent of chromatin"/>
    <property type="evidence" value="ECO:0007669"/>
    <property type="project" value="InterPro"/>
</dbReference>
<protein>
    <submittedName>
        <fullName evidence="4">DNA-binding protein HU</fullName>
    </submittedName>
</protein>
<evidence type="ECO:0000256" key="1">
    <source>
        <dbReference type="ARBA" id="ARBA00023067"/>
    </source>
</evidence>
<sequence length="92" mass="9726">MTKSEFVDHIAQKSGLAKTDAGKAVDAVIDTIQDTLKRGGEVNFSGFGKFHVTERGAREGVHPRTGEKITIAAAKLPKFTAGSGLKKSVKGE</sequence>
<evidence type="ECO:0000313" key="4">
    <source>
        <dbReference type="EMBL" id="UGS37687.1"/>
    </source>
</evidence>
<dbReference type="Pfam" id="PF00216">
    <property type="entry name" value="Bac_DNA_binding"/>
    <property type="match status" value="1"/>
</dbReference>
<dbReference type="CDD" id="cd13831">
    <property type="entry name" value="HU"/>
    <property type="match status" value="1"/>
</dbReference>
<dbReference type="AlphaFoldDB" id="A0A9E6Y146"/>
<evidence type="ECO:0000256" key="2">
    <source>
        <dbReference type="ARBA" id="ARBA00023125"/>
    </source>
</evidence>
<dbReference type="Proteomes" id="UP001162834">
    <property type="component" value="Chromosome"/>
</dbReference>